<dbReference type="OrthoDB" id="1668230at2759"/>
<keyword evidence="4" id="KW-0547">Nucleotide-binding</keyword>
<keyword evidence="11" id="KW-1185">Reference proteome</keyword>
<keyword evidence="5" id="KW-0418">Kinase</keyword>
<sequence length="562" mass="61427">MTPLAGSYQKADSNVEPKDGNMVPGVQESGLTDAKRTPKVCGRRRPRPTRPASPVSNFGQPRGPGRPFPERDRAGPSSPPGAAAEGTGRKGAADLTALSPGRGRGRRDRNPDGWVYSQGGGRGAAAGAALWRRDPRPRAPGPRPSPAADPAAEQALRSPGRTRRSRRFQNLPRRRPARSAPPPPAAPPPAAAGPARLSRRHVPTSRPRAGPAPGSEPGEPRTRVATACDPAGRRGQARAGSGRQGARERGAGPRARREPGAGREPAARPSCRPPPAARTPRPPPFARLPPVGFAPPSVPAPGGCRRAPDLTPAFVLYGERPWGSFAEVKLAWHSLTGTKVALKSLSQWDSTREFEEMKSLKTLHHPNVIALFEVITTRDKHILFMEHASGGDLYNHLEECGHKTEHEARSMFRQMISALHHCHRKNIIHRDLKPENILLDEDLNVKVADFSFSRDFTNYKLTTVCGTFAYMALEILECQVYNGPKADVWSLGVILYRMLTGDELFVEDSKVTKIMKGMGFKEQEIQESLTQNKYDRVMGTYLILRRKTTKMQGRTIKPGLKL</sequence>
<dbReference type="GO" id="GO:0004674">
    <property type="term" value="F:protein serine/threonine kinase activity"/>
    <property type="evidence" value="ECO:0007669"/>
    <property type="project" value="UniProtKB-KW"/>
</dbReference>
<feature type="compositionally biased region" description="Low complexity" evidence="9">
    <location>
        <begin position="206"/>
        <end position="217"/>
    </location>
</feature>
<feature type="region of interest" description="Disordered" evidence="9">
    <location>
        <begin position="1"/>
        <end position="294"/>
    </location>
</feature>
<dbReference type="SUPFAM" id="SSF56112">
    <property type="entry name" value="Protein kinase-like (PK-like)"/>
    <property type="match status" value="1"/>
</dbReference>
<evidence type="ECO:0000256" key="2">
    <source>
        <dbReference type="ARBA" id="ARBA00022527"/>
    </source>
</evidence>
<feature type="compositionally biased region" description="Basic and acidic residues" evidence="9">
    <location>
        <begin position="245"/>
        <end position="261"/>
    </location>
</feature>
<name>A0A6J2MYU6_9CHIR</name>
<evidence type="ECO:0000256" key="4">
    <source>
        <dbReference type="ARBA" id="ARBA00022741"/>
    </source>
</evidence>
<gene>
    <name evidence="12" type="primary">LOC114510346</name>
</gene>
<feature type="compositionally biased region" description="Pro residues" evidence="9">
    <location>
        <begin position="138"/>
        <end position="147"/>
    </location>
</feature>
<evidence type="ECO:0000256" key="6">
    <source>
        <dbReference type="ARBA" id="ARBA00022840"/>
    </source>
</evidence>
<evidence type="ECO:0000256" key="1">
    <source>
        <dbReference type="ARBA" id="ARBA00012513"/>
    </source>
</evidence>
<dbReference type="Gene3D" id="1.10.510.10">
    <property type="entry name" value="Transferase(Phosphotransferase) domain 1"/>
    <property type="match status" value="1"/>
</dbReference>
<organism evidence="11 12">
    <name type="scientific">Phyllostomus discolor</name>
    <name type="common">pale spear-nosed bat</name>
    <dbReference type="NCBI Taxonomy" id="89673"/>
    <lineage>
        <taxon>Eukaryota</taxon>
        <taxon>Metazoa</taxon>
        <taxon>Chordata</taxon>
        <taxon>Craniata</taxon>
        <taxon>Vertebrata</taxon>
        <taxon>Euteleostomi</taxon>
        <taxon>Mammalia</taxon>
        <taxon>Eutheria</taxon>
        <taxon>Laurasiatheria</taxon>
        <taxon>Chiroptera</taxon>
        <taxon>Yangochiroptera</taxon>
        <taxon>Phyllostomidae</taxon>
        <taxon>Phyllostominae</taxon>
        <taxon>Phyllostomus</taxon>
    </lineage>
</organism>
<dbReference type="InterPro" id="IPR000719">
    <property type="entry name" value="Prot_kinase_dom"/>
</dbReference>
<feature type="compositionally biased region" description="Pro residues" evidence="9">
    <location>
        <begin position="179"/>
        <end position="191"/>
    </location>
</feature>
<dbReference type="GO" id="GO:0005737">
    <property type="term" value="C:cytoplasm"/>
    <property type="evidence" value="ECO:0007669"/>
    <property type="project" value="TreeGrafter"/>
</dbReference>
<comment type="catalytic activity">
    <reaction evidence="7">
        <text>L-threonyl-[protein] + ATP = O-phospho-L-threonyl-[protein] + ADP + H(+)</text>
        <dbReference type="Rhea" id="RHEA:46608"/>
        <dbReference type="Rhea" id="RHEA-COMP:11060"/>
        <dbReference type="Rhea" id="RHEA-COMP:11605"/>
        <dbReference type="ChEBI" id="CHEBI:15378"/>
        <dbReference type="ChEBI" id="CHEBI:30013"/>
        <dbReference type="ChEBI" id="CHEBI:30616"/>
        <dbReference type="ChEBI" id="CHEBI:61977"/>
        <dbReference type="ChEBI" id="CHEBI:456216"/>
        <dbReference type="EC" id="2.7.11.1"/>
    </reaction>
</comment>
<protein>
    <recommendedName>
        <fullName evidence="1">non-specific serine/threonine protein kinase</fullName>
        <ecNumber evidence="1">2.7.11.1</ecNumber>
    </recommendedName>
</protein>
<evidence type="ECO:0000256" key="9">
    <source>
        <dbReference type="SAM" id="MobiDB-lite"/>
    </source>
</evidence>
<dbReference type="RefSeq" id="XP_028384771.1">
    <property type="nucleotide sequence ID" value="XM_028528970.1"/>
</dbReference>
<evidence type="ECO:0000313" key="11">
    <source>
        <dbReference type="Proteomes" id="UP000504628"/>
    </source>
</evidence>
<evidence type="ECO:0000256" key="8">
    <source>
        <dbReference type="ARBA" id="ARBA00048679"/>
    </source>
</evidence>
<feature type="compositionally biased region" description="Pro residues" evidence="9">
    <location>
        <begin position="271"/>
        <end position="294"/>
    </location>
</feature>
<keyword evidence="2" id="KW-0723">Serine/threonine-protein kinase</keyword>
<keyword evidence="3" id="KW-0808">Transferase</keyword>
<reference evidence="12" key="1">
    <citation type="submission" date="2025-08" db="UniProtKB">
        <authorList>
            <consortium name="RefSeq"/>
        </authorList>
    </citation>
    <scope>IDENTIFICATION</scope>
    <source>
        <tissue evidence="12">Muscle</tissue>
    </source>
</reference>
<dbReference type="InterPro" id="IPR008271">
    <property type="entry name" value="Ser/Thr_kinase_AS"/>
</dbReference>
<dbReference type="PANTHER" id="PTHR24346:SF82">
    <property type="entry name" value="KP78A-RELATED"/>
    <property type="match status" value="1"/>
</dbReference>
<keyword evidence="6" id="KW-0067">ATP-binding</keyword>
<dbReference type="GeneID" id="114510346"/>
<comment type="catalytic activity">
    <reaction evidence="8">
        <text>L-seryl-[protein] + ATP = O-phospho-L-seryl-[protein] + ADP + H(+)</text>
        <dbReference type="Rhea" id="RHEA:17989"/>
        <dbReference type="Rhea" id="RHEA-COMP:9863"/>
        <dbReference type="Rhea" id="RHEA-COMP:11604"/>
        <dbReference type="ChEBI" id="CHEBI:15378"/>
        <dbReference type="ChEBI" id="CHEBI:29999"/>
        <dbReference type="ChEBI" id="CHEBI:30616"/>
        <dbReference type="ChEBI" id="CHEBI:83421"/>
        <dbReference type="ChEBI" id="CHEBI:456216"/>
        <dbReference type="EC" id="2.7.11.1"/>
    </reaction>
</comment>
<dbReference type="PANTHER" id="PTHR24346">
    <property type="entry name" value="MAP/MICROTUBULE AFFINITY-REGULATING KINASE"/>
    <property type="match status" value="1"/>
</dbReference>
<dbReference type="EC" id="2.7.11.1" evidence="1"/>
<evidence type="ECO:0000313" key="12">
    <source>
        <dbReference type="RefSeq" id="XP_028384771.1"/>
    </source>
</evidence>
<dbReference type="GO" id="GO:0035556">
    <property type="term" value="P:intracellular signal transduction"/>
    <property type="evidence" value="ECO:0007669"/>
    <property type="project" value="TreeGrafter"/>
</dbReference>
<dbReference type="AlphaFoldDB" id="A0A6J2MYU6"/>
<dbReference type="InParanoid" id="A0A6J2MYU6"/>
<dbReference type="PROSITE" id="PS50011">
    <property type="entry name" value="PROTEIN_KINASE_DOM"/>
    <property type="match status" value="1"/>
</dbReference>
<feature type="compositionally biased region" description="Basic residues" evidence="9">
    <location>
        <begin position="160"/>
        <end position="177"/>
    </location>
</feature>
<dbReference type="SMART" id="SM00220">
    <property type="entry name" value="S_TKc"/>
    <property type="match status" value="1"/>
</dbReference>
<feature type="compositionally biased region" description="Basic residues" evidence="9">
    <location>
        <begin position="37"/>
        <end position="48"/>
    </location>
</feature>
<proteinExistence type="predicted"/>
<evidence type="ECO:0000256" key="3">
    <source>
        <dbReference type="ARBA" id="ARBA00022679"/>
    </source>
</evidence>
<dbReference type="FunFam" id="1.10.510.10:FF:000571">
    <property type="entry name" value="Maternal embryonic leucine zipper kinase"/>
    <property type="match status" value="1"/>
</dbReference>
<evidence type="ECO:0000256" key="5">
    <source>
        <dbReference type="ARBA" id="ARBA00022777"/>
    </source>
</evidence>
<dbReference type="KEGG" id="pdic:114510346"/>
<dbReference type="CDD" id="cd14337">
    <property type="entry name" value="UBA_MARK_Par1"/>
    <property type="match status" value="1"/>
</dbReference>
<dbReference type="PROSITE" id="PS00108">
    <property type="entry name" value="PROTEIN_KINASE_ST"/>
    <property type="match status" value="1"/>
</dbReference>
<dbReference type="Proteomes" id="UP000504628">
    <property type="component" value="Chromosome 13"/>
</dbReference>
<accession>A0A6J2MYU6</accession>
<dbReference type="GO" id="GO:0005524">
    <property type="term" value="F:ATP binding"/>
    <property type="evidence" value="ECO:0007669"/>
    <property type="project" value="UniProtKB-KW"/>
</dbReference>
<evidence type="ECO:0000256" key="7">
    <source>
        <dbReference type="ARBA" id="ARBA00047899"/>
    </source>
</evidence>
<dbReference type="FunFam" id="1.10.8.10:FF:000005">
    <property type="entry name" value="Non-specific serine/threonine protein kinase"/>
    <property type="match status" value="1"/>
</dbReference>
<evidence type="ECO:0000259" key="10">
    <source>
        <dbReference type="PROSITE" id="PS50011"/>
    </source>
</evidence>
<dbReference type="Pfam" id="PF00069">
    <property type="entry name" value="Pkinase"/>
    <property type="match status" value="1"/>
</dbReference>
<dbReference type="InterPro" id="IPR011009">
    <property type="entry name" value="Kinase-like_dom_sf"/>
</dbReference>
<feature type="domain" description="Protein kinase" evidence="10">
    <location>
        <begin position="314"/>
        <end position="562"/>
    </location>
</feature>